<name>A0A2G5UBN3_9PELO</name>
<keyword evidence="2 5" id="KW-0238">DNA-binding</keyword>
<keyword evidence="3 5" id="KW-0371">Homeobox</keyword>
<dbReference type="PROSITE" id="PS50071">
    <property type="entry name" value="HOMEOBOX_2"/>
    <property type="match status" value="1"/>
</dbReference>
<dbReference type="AlphaFoldDB" id="A0A2G5UBN3"/>
<dbReference type="STRING" id="1611254.A0A2G5UBN3"/>
<dbReference type="GO" id="GO:0030182">
    <property type="term" value="P:neuron differentiation"/>
    <property type="evidence" value="ECO:0007669"/>
    <property type="project" value="UniProtKB-ARBA"/>
</dbReference>
<dbReference type="InterPro" id="IPR001356">
    <property type="entry name" value="HD"/>
</dbReference>
<feature type="compositionally biased region" description="Basic and acidic residues" evidence="8">
    <location>
        <begin position="1"/>
        <end position="14"/>
    </location>
</feature>
<dbReference type="GO" id="GO:0000981">
    <property type="term" value="F:DNA-binding transcription factor activity, RNA polymerase II-specific"/>
    <property type="evidence" value="ECO:0007669"/>
    <property type="project" value="TreeGrafter"/>
</dbReference>
<keyword evidence="4 5" id="KW-0539">Nucleus</keyword>
<dbReference type="OrthoDB" id="6159439at2759"/>
<dbReference type="InterPro" id="IPR050649">
    <property type="entry name" value="Paired_Homeobox_TFs"/>
</dbReference>
<feature type="coiled-coil region" evidence="7">
    <location>
        <begin position="75"/>
        <end position="156"/>
    </location>
</feature>
<proteinExistence type="predicted"/>
<evidence type="ECO:0000259" key="9">
    <source>
        <dbReference type="PROSITE" id="PS50071"/>
    </source>
</evidence>
<dbReference type="PANTHER" id="PTHR24329">
    <property type="entry name" value="HOMEOBOX PROTEIN ARISTALESS"/>
    <property type="match status" value="1"/>
</dbReference>
<dbReference type="EMBL" id="PDUG01000004">
    <property type="protein sequence ID" value="PIC36917.1"/>
    <property type="molecule type" value="Genomic_DNA"/>
</dbReference>
<dbReference type="Pfam" id="PF00046">
    <property type="entry name" value="Homeodomain"/>
    <property type="match status" value="1"/>
</dbReference>
<protein>
    <recommendedName>
        <fullName evidence="9">Homeobox domain-containing protein</fullName>
    </recommendedName>
</protein>
<dbReference type="Proteomes" id="UP000230233">
    <property type="component" value="Chromosome IV"/>
</dbReference>
<dbReference type="CDD" id="cd00086">
    <property type="entry name" value="homeodomain"/>
    <property type="match status" value="1"/>
</dbReference>
<dbReference type="GO" id="GO:0005634">
    <property type="term" value="C:nucleus"/>
    <property type="evidence" value="ECO:0007669"/>
    <property type="project" value="UniProtKB-SubCell"/>
</dbReference>
<keyword evidence="11" id="KW-1185">Reference proteome</keyword>
<dbReference type="Gene3D" id="1.10.10.60">
    <property type="entry name" value="Homeodomain-like"/>
    <property type="match status" value="1"/>
</dbReference>
<evidence type="ECO:0000256" key="5">
    <source>
        <dbReference type="PROSITE-ProRule" id="PRU00108"/>
    </source>
</evidence>
<feature type="DNA-binding region" description="Homeobox" evidence="5">
    <location>
        <begin position="220"/>
        <end position="279"/>
    </location>
</feature>
<evidence type="ECO:0000256" key="7">
    <source>
        <dbReference type="SAM" id="Coils"/>
    </source>
</evidence>
<sequence>MSQLSKEDDVKSETSEISEVSFLEDSDVESDDLKSINSQDLDTPDVSDGELEEPKSSLKSENNLEIPKTREGMLLEKVRSNMEKMKLQCIKSKNEREAMNQELEKELEKFSNFQSFGDFIKIQNLELALKKATDQNEILSKELQDAKSEIRILKKSLQDKREPVPVMCSMPSVFGYSSKDDDERAEKYLKQQQVKQESARPSEPQVVLVVSENRNDGKYKKVTDDKFTPSQLEALEKEFQRSHYPDIFARERLAQQLHIQEGRIQVWLVNRRAKWRQEQRAEAMKQFQK</sequence>
<feature type="domain" description="Homeobox" evidence="9">
    <location>
        <begin position="218"/>
        <end position="278"/>
    </location>
</feature>
<keyword evidence="7" id="KW-0175">Coiled coil</keyword>
<accession>A0A2G5UBN3</accession>
<evidence type="ECO:0000256" key="4">
    <source>
        <dbReference type="ARBA" id="ARBA00023242"/>
    </source>
</evidence>
<dbReference type="GO" id="GO:0000977">
    <property type="term" value="F:RNA polymerase II transcription regulatory region sequence-specific DNA binding"/>
    <property type="evidence" value="ECO:0007669"/>
    <property type="project" value="TreeGrafter"/>
</dbReference>
<comment type="caution">
    <text evidence="10">The sequence shown here is derived from an EMBL/GenBank/DDBJ whole genome shotgun (WGS) entry which is preliminary data.</text>
</comment>
<gene>
    <name evidence="10" type="primary">Cnig_chr_IV.g15735</name>
    <name evidence="10" type="ORF">B9Z55_015735</name>
</gene>
<evidence type="ECO:0000313" key="11">
    <source>
        <dbReference type="Proteomes" id="UP000230233"/>
    </source>
</evidence>
<comment type="subcellular location">
    <subcellularLocation>
        <location evidence="1 5 6">Nucleus</location>
    </subcellularLocation>
</comment>
<feature type="region of interest" description="Disordered" evidence="8">
    <location>
        <begin position="1"/>
        <end position="71"/>
    </location>
</feature>
<dbReference type="SMART" id="SM00389">
    <property type="entry name" value="HOX"/>
    <property type="match status" value="1"/>
</dbReference>
<evidence type="ECO:0000256" key="8">
    <source>
        <dbReference type="SAM" id="MobiDB-lite"/>
    </source>
</evidence>
<dbReference type="FunFam" id="1.10.10.60:FF:000679">
    <property type="entry name" value="Homeobox protein aristaless"/>
    <property type="match status" value="1"/>
</dbReference>
<dbReference type="InterPro" id="IPR009057">
    <property type="entry name" value="Homeodomain-like_sf"/>
</dbReference>
<evidence type="ECO:0000256" key="2">
    <source>
        <dbReference type="ARBA" id="ARBA00023125"/>
    </source>
</evidence>
<evidence type="ECO:0000256" key="6">
    <source>
        <dbReference type="RuleBase" id="RU000682"/>
    </source>
</evidence>
<dbReference type="SUPFAM" id="SSF46689">
    <property type="entry name" value="Homeodomain-like"/>
    <property type="match status" value="1"/>
</dbReference>
<evidence type="ECO:0000256" key="1">
    <source>
        <dbReference type="ARBA" id="ARBA00004123"/>
    </source>
</evidence>
<evidence type="ECO:0000313" key="10">
    <source>
        <dbReference type="EMBL" id="PIC36917.1"/>
    </source>
</evidence>
<reference evidence="11" key="1">
    <citation type="submission" date="2017-10" db="EMBL/GenBank/DDBJ databases">
        <title>Rapid genome shrinkage in a self-fertile nematode reveals novel sperm competition proteins.</title>
        <authorList>
            <person name="Yin D."/>
            <person name="Schwarz E.M."/>
            <person name="Thomas C.G."/>
            <person name="Felde R.L."/>
            <person name="Korf I.F."/>
            <person name="Cutter A.D."/>
            <person name="Schartner C.M."/>
            <person name="Ralston E.J."/>
            <person name="Meyer B.J."/>
            <person name="Haag E.S."/>
        </authorList>
    </citation>
    <scope>NUCLEOTIDE SEQUENCE [LARGE SCALE GENOMIC DNA]</scope>
    <source>
        <strain evidence="11">JU1422</strain>
    </source>
</reference>
<organism evidence="10 11">
    <name type="scientific">Caenorhabditis nigoni</name>
    <dbReference type="NCBI Taxonomy" id="1611254"/>
    <lineage>
        <taxon>Eukaryota</taxon>
        <taxon>Metazoa</taxon>
        <taxon>Ecdysozoa</taxon>
        <taxon>Nematoda</taxon>
        <taxon>Chromadorea</taxon>
        <taxon>Rhabditida</taxon>
        <taxon>Rhabditina</taxon>
        <taxon>Rhabditomorpha</taxon>
        <taxon>Rhabditoidea</taxon>
        <taxon>Rhabditidae</taxon>
        <taxon>Peloderinae</taxon>
        <taxon>Caenorhabditis</taxon>
    </lineage>
</organism>
<evidence type="ECO:0000256" key="3">
    <source>
        <dbReference type="ARBA" id="ARBA00023155"/>
    </source>
</evidence>
<dbReference type="PANTHER" id="PTHR24329:SF543">
    <property type="entry name" value="FI01017P-RELATED"/>
    <property type="match status" value="1"/>
</dbReference>
<feature type="compositionally biased region" description="Acidic residues" evidence="8">
    <location>
        <begin position="42"/>
        <end position="51"/>
    </location>
</feature>